<dbReference type="InterPro" id="IPR024567">
    <property type="entry name" value="RNase_HII/HIII_dom"/>
</dbReference>
<evidence type="ECO:0000256" key="16">
    <source>
        <dbReference type="RuleBase" id="RU003515"/>
    </source>
</evidence>
<dbReference type="InterPro" id="IPR022898">
    <property type="entry name" value="RNase_HII"/>
</dbReference>
<dbReference type="CDD" id="cd07182">
    <property type="entry name" value="RNase_HII_bacteria_HII_like"/>
    <property type="match status" value="1"/>
</dbReference>
<evidence type="ECO:0000256" key="10">
    <source>
        <dbReference type="ARBA" id="ARBA00022723"/>
    </source>
</evidence>
<dbReference type="InterPro" id="IPR001352">
    <property type="entry name" value="RNase_HII/HIII"/>
</dbReference>
<dbReference type="PANTHER" id="PTHR10954:SF18">
    <property type="entry name" value="RIBONUCLEASE HII"/>
    <property type="match status" value="1"/>
</dbReference>
<dbReference type="Pfam" id="PF01351">
    <property type="entry name" value="RNase_HII"/>
    <property type="match status" value="1"/>
</dbReference>
<dbReference type="GO" id="GO:0043137">
    <property type="term" value="P:DNA replication, removal of RNA primer"/>
    <property type="evidence" value="ECO:0007669"/>
    <property type="project" value="TreeGrafter"/>
</dbReference>
<evidence type="ECO:0000256" key="3">
    <source>
        <dbReference type="ARBA" id="ARBA00004065"/>
    </source>
</evidence>
<dbReference type="Proteomes" id="UP000631034">
    <property type="component" value="Unassembled WGS sequence"/>
</dbReference>
<dbReference type="HAMAP" id="MF_00052_B">
    <property type="entry name" value="RNase_HII_B"/>
    <property type="match status" value="1"/>
</dbReference>
<gene>
    <name evidence="14" type="primary">rnhB</name>
    <name evidence="19" type="ORF">IHV25_01515</name>
</gene>
<keyword evidence="12 14" id="KW-0378">Hydrolase</keyword>
<dbReference type="GO" id="GO:0032299">
    <property type="term" value="C:ribonuclease H2 complex"/>
    <property type="evidence" value="ECO:0007669"/>
    <property type="project" value="TreeGrafter"/>
</dbReference>
<comment type="cofactor">
    <cofactor evidence="2">
        <name>Mg(2+)</name>
        <dbReference type="ChEBI" id="CHEBI:18420"/>
    </cofactor>
</comment>
<keyword evidence="13 14" id="KW-0464">Manganese</keyword>
<dbReference type="GO" id="GO:0004523">
    <property type="term" value="F:RNA-DNA hybrid ribonuclease activity"/>
    <property type="evidence" value="ECO:0007669"/>
    <property type="project" value="UniProtKB-UniRule"/>
</dbReference>
<feature type="compositionally biased region" description="Basic and acidic residues" evidence="17">
    <location>
        <begin position="197"/>
        <end position="206"/>
    </location>
</feature>
<protein>
    <recommendedName>
        <fullName evidence="7 14">Ribonuclease HII</fullName>
        <shortName evidence="14">RNase HII</shortName>
        <ecNumber evidence="6 14">3.1.26.4</ecNumber>
    </recommendedName>
</protein>
<feature type="domain" description="RNase H type-2" evidence="18">
    <location>
        <begin position="12"/>
        <end position="207"/>
    </location>
</feature>
<feature type="binding site" evidence="14 15">
    <location>
        <position position="19"/>
    </location>
    <ligand>
        <name>a divalent metal cation</name>
        <dbReference type="ChEBI" id="CHEBI:60240"/>
    </ligand>
</feature>
<dbReference type="GO" id="GO:0005737">
    <property type="term" value="C:cytoplasm"/>
    <property type="evidence" value="ECO:0007669"/>
    <property type="project" value="UniProtKB-SubCell"/>
</dbReference>
<feature type="region of interest" description="Disordered" evidence="17">
    <location>
        <begin position="183"/>
        <end position="216"/>
    </location>
</feature>
<evidence type="ECO:0000256" key="15">
    <source>
        <dbReference type="PROSITE-ProRule" id="PRU01319"/>
    </source>
</evidence>
<evidence type="ECO:0000256" key="1">
    <source>
        <dbReference type="ARBA" id="ARBA00000077"/>
    </source>
</evidence>
<keyword evidence="20" id="KW-1185">Reference proteome</keyword>
<keyword evidence="9 14" id="KW-0540">Nuclease</keyword>
<evidence type="ECO:0000256" key="13">
    <source>
        <dbReference type="ARBA" id="ARBA00023211"/>
    </source>
</evidence>
<evidence type="ECO:0000256" key="4">
    <source>
        <dbReference type="ARBA" id="ARBA00004496"/>
    </source>
</evidence>
<dbReference type="GO" id="GO:0006298">
    <property type="term" value="P:mismatch repair"/>
    <property type="evidence" value="ECO:0007669"/>
    <property type="project" value="TreeGrafter"/>
</dbReference>
<accession>A0A8J7CBM4</accession>
<dbReference type="RefSeq" id="WP_192533198.1">
    <property type="nucleotide sequence ID" value="NZ_JACZHT010000001.1"/>
</dbReference>
<evidence type="ECO:0000256" key="12">
    <source>
        <dbReference type="ARBA" id="ARBA00022801"/>
    </source>
</evidence>
<evidence type="ECO:0000256" key="5">
    <source>
        <dbReference type="ARBA" id="ARBA00007383"/>
    </source>
</evidence>
<dbReference type="Gene3D" id="3.30.420.10">
    <property type="entry name" value="Ribonuclease H-like superfamily/Ribonuclease H"/>
    <property type="match status" value="1"/>
</dbReference>
<dbReference type="PROSITE" id="PS51975">
    <property type="entry name" value="RNASE_H_2"/>
    <property type="match status" value="1"/>
</dbReference>
<proteinExistence type="inferred from homology"/>
<evidence type="ECO:0000313" key="19">
    <source>
        <dbReference type="EMBL" id="MBE1236333.1"/>
    </source>
</evidence>
<dbReference type="EMBL" id="JACZHT010000001">
    <property type="protein sequence ID" value="MBE1236333.1"/>
    <property type="molecule type" value="Genomic_DNA"/>
</dbReference>
<evidence type="ECO:0000256" key="11">
    <source>
        <dbReference type="ARBA" id="ARBA00022759"/>
    </source>
</evidence>
<comment type="subcellular location">
    <subcellularLocation>
        <location evidence="4 14">Cytoplasm</location>
    </subcellularLocation>
</comment>
<reference evidence="19" key="1">
    <citation type="submission" date="2020-10" db="EMBL/GenBank/DDBJ databases">
        <title>Genome sequence of the unusual species of purple photosynthetic bacteria, Phaeovibrio sulfidiphilus DSM 23193, type strain.</title>
        <authorList>
            <person name="Kyndt J.A."/>
            <person name="Meyer T.E."/>
        </authorList>
    </citation>
    <scope>NUCLEOTIDE SEQUENCE</scope>
    <source>
        <strain evidence="19">DSM 23193</strain>
    </source>
</reference>
<sequence length="216" mass="22963">MPDFSLEARYDGPVAGVDEVGRGPMAGPVVACAVILSPGRMEPSLVAALRDSKALTARRREGLSALLRESPGVAFSLGQAEVGEIDTLNILQATFLAMRRALAGLDPAPAAVLVDGPHKIRGYEGVCEPVVRGDSRSASIAAASILAKVERDALMADLARQCPGYGWERNAGYGTADHREALARLGPTEHHRRSFRPVREELERRGLLPPSPSPSP</sequence>
<keyword evidence="8 14" id="KW-0963">Cytoplasm</keyword>
<feature type="binding site" evidence="14 15">
    <location>
        <position position="115"/>
    </location>
    <ligand>
        <name>a divalent metal cation</name>
        <dbReference type="ChEBI" id="CHEBI:60240"/>
    </ligand>
</feature>
<evidence type="ECO:0000256" key="9">
    <source>
        <dbReference type="ARBA" id="ARBA00022722"/>
    </source>
</evidence>
<dbReference type="PANTHER" id="PTHR10954">
    <property type="entry name" value="RIBONUCLEASE H2 SUBUNIT A"/>
    <property type="match status" value="1"/>
</dbReference>
<evidence type="ECO:0000259" key="18">
    <source>
        <dbReference type="PROSITE" id="PS51975"/>
    </source>
</evidence>
<evidence type="ECO:0000256" key="17">
    <source>
        <dbReference type="SAM" id="MobiDB-lite"/>
    </source>
</evidence>
<evidence type="ECO:0000313" key="20">
    <source>
        <dbReference type="Proteomes" id="UP000631034"/>
    </source>
</evidence>
<dbReference type="SUPFAM" id="SSF53098">
    <property type="entry name" value="Ribonuclease H-like"/>
    <property type="match status" value="1"/>
</dbReference>
<evidence type="ECO:0000256" key="8">
    <source>
        <dbReference type="ARBA" id="ARBA00022490"/>
    </source>
</evidence>
<keyword evidence="10 14" id="KW-0479">Metal-binding</keyword>
<comment type="function">
    <text evidence="3 14 16">Endonuclease that specifically degrades the RNA of RNA-DNA hybrids.</text>
</comment>
<dbReference type="NCBIfam" id="NF000595">
    <property type="entry name" value="PRK00015.1-3"/>
    <property type="match status" value="1"/>
</dbReference>
<dbReference type="AlphaFoldDB" id="A0A8J7CBM4"/>
<dbReference type="InterPro" id="IPR036397">
    <property type="entry name" value="RNaseH_sf"/>
</dbReference>
<name>A0A8J7CBM4_9PROT</name>
<keyword evidence="11 14" id="KW-0255">Endonuclease</keyword>
<organism evidence="19 20">
    <name type="scientific">Phaeovibrio sulfidiphilus</name>
    <dbReference type="NCBI Taxonomy" id="1220600"/>
    <lineage>
        <taxon>Bacteria</taxon>
        <taxon>Pseudomonadati</taxon>
        <taxon>Pseudomonadota</taxon>
        <taxon>Alphaproteobacteria</taxon>
        <taxon>Rhodospirillales</taxon>
        <taxon>Rhodospirillaceae</taxon>
        <taxon>Phaeovibrio</taxon>
    </lineage>
</organism>
<dbReference type="GO" id="GO:0003723">
    <property type="term" value="F:RNA binding"/>
    <property type="evidence" value="ECO:0007669"/>
    <property type="project" value="UniProtKB-UniRule"/>
</dbReference>
<dbReference type="GO" id="GO:0030145">
    <property type="term" value="F:manganese ion binding"/>
    <property type="evidence" value="ECO:0007669"/>
    <property type="project" value="UniProtKB-UniRule"/>
</dbReference>
<feature type="binding site" evidence="14 15">
    <location>
        <position position="18"/>
    </location>
    <ligand>
        <name>a divalent metal cation</name>
        <dbReference type="ChEBI" id="CHEBI:60240"/>
    </ligand>
</feature>
<dbReference type="EC" id="3.1.26.4" evidence="6 14"/>
<comment type="caution">
    <text evidence="19">The sequence shown here is derived from an EMBL/GenBank/DDBJ whole genome shotgun (WGS) entry which is preliminary data.</text>
</comment>
<evidence type="ECO:0000256" key="2">
    <source>
        <dbReference type="ARBA" id="ARBA00001946"/>
    </source>
</evidence>
<evidence type="ECO:0000256" key="14">
    <source>
        <dbReference type="HAMAP-Rule" id="MF_00052"/>
    </source>
</evidence>
<evidence type="ECO:0000256" key="7">
    <source>
        <dbReference type="ARBA" id="ARBA00019179"/>
    </source>
</evidence>
<comment type="similarity">
    <text evidence="5 14 16">Belongs to the RNase HII family.</text>
</comment>
<dbReference type="InterPro" id="IPR012337">
    <property type="entry name" value="RNaseH-like_sf"/>
</dbReference>
<comment type="cofactor">
    <cofactor evidence="14 15">
        <name>Mn(2+)</name>
        <dbReference type="ChEBI" id="CHEBI:29035"/>
    </cofactor>
    <cofactor evidence="14 15">
        <name>Mg(2+)</name>
        <dbReference type="ChEBI" id="CHEBI:18420"/>
    </cofactor>
    <text evidence="14 15">Manganese or magnesium. Binds 1 divalent metal ion per monomer in the absence of substrate. May bind a second metal ion after substrate binding.</text>
</comment>
<evidence type="ECO:0000256" key="6">
    <source>
        <dbReference type="ARBA" id="ARBA00012180"/>
    </source>
</evidence>
<comment type="catalytic activity">
    <reaction evidence="1 14 15 16">
        <text>Endonucleolytic cleavage to 5'-phosphomonoester.</text>
        <dbReference type="EC" id="3.1.26.4"/>
    </reaction>
</comment>